<feature type="compositionally biased region" description="Polar residues" evidence="11">
    <location>
        <begin position="348"/>
        <end position="371"/>
    </location>
</feature>
<dbReference type="GO" id="GO:0000981">
    <property type="term" value="F:DNA-binding transcription factor activity, RNA polymerase II-specific"/>
    <property type="evidence" value="ECO:0007669"/>
    <property type="project" value="TreeGrafter"/>
</dbReference>
<evidence type="ECO:0000256" key="4">
    <source>
        <dbReference type="ARBA" id="ARBA00022771"/>
    </source>
</evidence>
<keyword evidence="3" id="KW-0677">Repeat</keyword>
<dbReference type="FunFam" id="3.30.160.60:FF:000110">
    <property type="entry name" value="Zinc finger protein-like"/>
    <property type="match status" value="1"/>
</dbReference>
<sequence>MKVAPCIQEVSGHTTSLLTSLNLQREKALFCDCVVRQTQNPGQLHPAHRCVLAASSPVLASILSSTGALVELQDPCLSGSVLAVLLDYIYTGALPCSCSQRQYNSLLSAACYLQMNKLQEALCARQQAEFNEPNETDTSTGTESQAYKNIISTHSEAADTFNGGLLSTCSIDACRGDEHTCSVQHISSSLEGTNRGKYDGTQVHSHSIDTCPNEATTNTCGARSGAKCCNRKDASTLSESSGNAGDCSEVIHLTPRAVIQNIPSSSEGYSVSTVDKDTQKDQFHSAGTIKPETWQATTEGELVRRTSSSSASSLQHTCYGAVPVICHSSTAAMLQLAEVATATFYNPASRTSGDFSRVSTPRPASTENNTVEDIAGEHKSHYGKGNLDHRDNKDHSGTQSWDSKDTLHQCDTRDSRYKSRTNQSDSLKQDYTCSSANHLIKLSDKRGDSGLSHVTDCNGYHANCMYDHNENQTKPFGEDSVPQSKVCSRFIGGLKYKTNLSFDDLPYKHQRLDWSDWDVSMSAAVKEPPQDLRTGSSSHCGDICSEGEVKGEHSCSSKYPFAMTKHFSQHDCDSDNRNTATEDERHSADVCPHVSNTPESKLDNVTSGLSVFEHQPLLDLGKISDANTSEPHFAFTVPVASDTSHSMYSAVGQSYHGHVHYHCLSKEETHLTHIDSHTDSSDHSSDDEAFGTFASPGQSPMRQHFDTGTPEQVLLLDISTKHAELLVSYKHRADQEKKALDKKDPLGTGIENNDREQRNEKKSVAGTKIRARTKFRATTFSGSRNKPVEERQFVDREQSRLGPEVKNKAEAVEVSRHGEVAYQTGTLTGCPAPTVPESAQAYVSSTLSVCIPSSLPASTSTNISSHLSTPVHHAFQCSLCDRSFSQRGSLNRHVRSHLGVRPFPCPCCPMTFSRQYRVTEHMRVHQRCALGNYLAKPPASSI</sequence>
<evidence type="ECO:0000259" key="12">
    <source>
        <dbReference type="PROSITE" id="PS50097"/>
    </source>
</evidence>
<keyword evidence="5" id="KW-0862">Zinc</keyword>
<keyword evidence="7" id="KW-0238">DNA-binding</keyword>
<proteinExistence type="predicted"/>
<dbReference type="Pfam" id="PF00096">
    <property type="entry name" value="zf-C2H2"/>
    <property type="match status" value="1"/>
</dbReference>
<dbReference type="SMART" id="SM00225">
    <property type="entry name" value="BTB"/>
    <property type="match status" value="1"/>
</dbReference>
<evidence type="ECO:0000313" key="15">
    <source>
        <dbReference type="Proteomes" id="UP000503349"/>
    </source>
</evidence>
<keyword evidence="8" id="KW-0804">Transcription</keyword>
<dbReference type="PANTHER" id="PTHR46105">
    <property type="entry name" value="AGAP004733-PA"/>
    <property type="match status" value="1"/>
</dbReference>
<dbReference type="PROSITE" id="PS00028">
    <property type="entry name" value="ZINC_FINGER_C2H2_1"/>
    <property type="match status" value="2"/>
</dbReference>
<feature type="domain" description="C2H2-type" evidence="13">
    <location>
        <begin position="875"/>
        <end position="902"/>
    </location>
</feature>
<keyword evidence="9" id="KW-0539">Nucleus</keyword>
<dbReference type="AlphaFoldDB" id="A0A6G1P7U7"/>
<dbReference type="SMART" id="SM00355">
    <property type="entry name" value="ZnF_C2H2"/>
    <property type="match status" value="2"/>
</dbReference>
<feature type="region of interest" description="Disordered" evidence="11">
    <location>
        <begin position="735"/>
        <end position="764"/>
    </location>
</feature>
<evidence type="ECO:0000313" key="14">
    <source>
        <dbReference type="EMBL" id="KAF3686263.1"/>
    </source>
</evidence>
<evidence type="ECO:0000256" key="1">
    <source>
        <dbReference type="ARBA" id="ARBA00004123"/>
    </source>
</evidence>
<protein>
    <submittedName>
        <fullName evidence="14">Hypermethylated in cancer 2 protein</fullName>
    </submittedName>
</protein>
<evidence type="ECO:0000256" key="3">
    <source>
        <dbReference type="ARBA" id="ARBA00022737"/>
    </source>
</evidence>
<feature type="region of interest" description="Disordered" evidence="11">
    <location>
        <begin position="575"/>
        <end position="599"/>
    </location>
</feature>
<dbReference type="GO" id="GO:0000978">
    <property type="term" value="F:RNA polymerase II cis-regulatory region sequence-specific DNA binding"/>
    <property type="evidence" value="ECO:0007669"/>
    <property type="project" value="TreeGrafter"/>
</dbReference>
<reference evidence="14 15" key="1">
    <citation type="submission" date="2019-02" db="EMBL/GenBank/DDBJ databases">
        <title>Opniocepnalus argus genome.</title>
        <authorList>
            <person name="Zhou C."/>
            <person name="Xiao S."/>
        </authorList>
    </citation>
    <scope>NUCLEOTIDE SEQUENCE [LARGE SCALE GENOMIC DNA]</scope>
    <source>
        <strain evidence="14">OARG1902GOOAL</strain>
        <tissue evidence="14">Muscle</tissue>
    </source>
</reference>
<reference evidence="15" key="2">
    <citation type="submission" date="2019-02" db="EMBL/GenBank/DDBJ databases">
        <title>Opniocepnalus argus Var Kimnra genome.</title>
        <authorList>
            <person name="Zhou C."/>
            <person name="Xiao S."/>
        </authorList>
    </citation>
    <scope>NUCLEOTIDE SEQUENCE [LARGE SCALE GENOMIC DNA]</scope>
</reference>
<evidence type="ECO:0000256" key="11">
    <source>
        <dbReference type="SAM" id="MobiDB-lite"/>
    </source>
</evidence>
<evidence type="ECO:0000256" key="7">
    <source>
        <dbReference type="ARBA" id="ARBA00023125"/>
    </source>
</evidence>
<feature type="compositionally biased region" description="Basic and acidic residues" evidence="11">
    <location>
        <begin position="575"/>
        <end position="588"/>
    </location>
</feature>
<feature type="compositionally biased region" description="Basic and acidic residues" evidence="11">
    <location>
        <begin position="375"/>
        <end position="406"/>
    </location>
</feature>
<comment type="subcellular location">
    <subcellularLocation>
        <location evidence="1">Nucleus</location>
    </subcellularLocation>
</comment>
<dbReference type="SUPFAM" id="SSF57667">
    <property type="entry name" value="beta-beta-alpha zinc fingers"/>
    <property type="match status" value="1"/>
</dbReference>
<feature type="domain" description="C2H2-type" evidence="13">
    <location>
        <begin position="903"/>
        <end position="925"/>
    </location>
</feature>
<dbReference type="SUPFAM" id="SSF54695">
    <property type="entry name" value="POZ domain"/>
    <property type="match status" value="1"/>
</dbReference>
<name>A0A6G1P7U7_CHAAH</name>
<dbReference type="EMBL" id="CM015713">
    <property type="protein sequence ID" value="KAF3686263.1"/>
    <property type="molecule type" value="Genomic_DNA"/>
</dbReference>
<evidence type="ECO:0000256" key="6">
    <source>
        <dbReference type="ARBA" id="ARBA00023015"/>
    </source>
</evidence>
<feature type="compositionally biased region" description="Basic and acidic residues" evidence="11">
    <location>
        <begin position="735"/>
        <end position="745"/>
    </location>
</feature>
<evidence type="ECO:0000256" key="2">
    <source>
        <dbReference type="ARBA" id="ARBA00022723"/>
    </source>
</evidence>
<dbReference type="Pfam" id="PF00651">
    <property type="entry name" value="BTB"/>
    <property type="match status" value="1"/>
</dbReference>
<dbReference type="InterPro" id="IPR013087">
    <property type="entry name" value="Znf_C2H2_type"/>
</dbReference>
<dbReference type="PROSITE" id="PS50097">
    <property type="entry name" value="BTB"/>
    <property type="match status" value="1"/>
</dbReference>
<evidence type="ECO:0000256" key="5">
    <source>
        <dbReference type="ARBA" id="ARBA00022833"/>
    </source>
</evidence>
<dbReference type="InterPro" id="IPR011333">
    <property type="entry name" value="SKP1/BTB/POZ_sf"/>
</dbReference>
<accession>A0A6G1P7U7</accession>
<keyword evidence="6" id="KW-0805">Transcription regulation</keyword>
<keyword evidence="4 10" id="KW-0863">Zinc-finger</keyword>
<dbReference type="InterPro" id="IPR050457">
    <property type="entry name" value="ZnFinger_BTB_dom_contain"/>
</dbReference>
<feature type="compositionally biased region" description="Basic and acidic residues" evidence="11">
    <location>
        <begin position="752"/>
        <end position="763"/>
    </location>
</feature>
<gene>
    <name evidence="14" type="ORF">EXN66_Car001935</name>
</gene>
<dbReference type="InterPro" id="IPR000210">
    <property type="entry name" value="BTB/POZ_dom"/>
</dbReference>
<keyword evidence="2" id="KW-0479">Metal-binding</keyword>
<evidence type="ECO:0000256" key="9">
    <source>
        <dbReference type="ARBA" id="ARBA00023242"/>
    </source>
</evidence>
<evidence type="ECO:0000256" key="8">
    <source>
        <dbReference type="ARBA" id="ARBA00023163"/>
    </source>
</evidence>
<dbReference type="Proteomes" id="UP000503349">
    <property type="component" value="Chromosome 2"/>
</dbReference>
<dbReference type="GO" id="GO:0008270">
    <property type="term" value="F:zinc ion binding"/>
    <property type="evidence" value="ECO:0007669"/>
    <property type="project" value="UniProtKB-KW"/>
</dbReference>
<feature type="region of interest" description="Disordered" evidence="11">
    <location>
        <begin position="348"/>
        <end position="406"/>
    </location>
</feature>
<feature type="compositionally biased region" description="Basic and acidic residues" evidence="11">
    <location>
        <begin position="674"/>
        <end position="686"/>
    </location>
</feature>
<evidence type="ECO:0000256" key="10">
    <source>
        <dbReference type="PROSITE-ProRule" id="PRU00042"/>
    </source>
</evidence>
<organism evidence="14 15">
    <name type="scientific">Channa argus</name>
    <name type="common">Northern snakehead</name>
    <name type="synonym">Ophicephalus argus</name>
    <dbReference type="NCBI Taxonomy" id="215402"/>
    <lineage>
        <taxon>Eukaryota</taxon>
        <taxon>Metazoa</taxon>
        <taxon>Chordata</taxon>
        <taxon>Craniata</taxon>
        <taxon>Vertebrata</taxon>
        <taxon>Euteleostomi</taxon>
        <taxon>Actinopterygii</taxon>
        <taxon>Neopterygii</taxon>
        <taxon>Teleostei</taxon>
        <taxon>Neoteleostei</taxon>
        <taxon>Acanthomorphata</taxon>
        <taxon>Anabantaria</taxon>
        <taxon>Anabantiformes</taxon>
        <taxon>Channoidei</taxon>
        <taxon>Channidae</taxon>
        <taxon>Channa</taxon>
    </lineage>
</organism>
<keyword evidence="15" id="KW-1185">Reference proteome</keyword>
<dbReference type="PROSITE" id="PS50157">
    <property type="entry name" value="ZINC_FINGER_C2H2_2"/>
    <property type="match status" value="2"/>
</dbReference>
<evidence type="ECO:0000259" key="13">
    <source>
        <dbReference type="PROSITE" id="PS50157"/>
    </source>
</evidence>
<dbReference type="GO" id="GO:0005634">
    <property type="term" value="C:nucleus"/>
    <property type="evidence" value="ECO:0007669"/>
    <property type="project" value="UniProtKB-SubCell"/>
</dbReference>
<feature type="domain" description="BTB" evidence="12">
    <location>
        <begin position="31"/>
        <end position="94"/>
    </location>
</feature>
<feature type="region of interest" description="Disordered" evidence="11">
    <location>
        <begin position="674"/>
        <end position="702"/>
    </location>
</feature>
<dbReference type="PANTHER" id="PTHR46105:SF5">
    <property type="entry name" value="ZINC FINGER AND BTB DOMAIN-CONTAINING PROTEIN 44 ISOFORM X1"/>
    <property type="match status" value="1"/>
</dbReference>
<dbReference type="Gene3D" id="3.30.160.60">
    <property type="entry name" value="Classic Zinc Finger"/>
    <property type="match status" value="2"/>
</dbReference>
<dbReference type="InterPro" id="IPR036236">
    <property type="entry name" value="Znf_C2H2_sf"/>
</dbReference>
<dbReference type="Gene3D" id="3.30.710.10">
    <property type="entry name" value="Potassium Channel Kv1.1, Chain A"/>
    <property type="match status" value="1"/>
</dbReference>